<evidence type="ECO:0008006" key="3">
    <source>
        <dbReference type="Google" id="ProtNLM"/>
    </source>
</evidence>
<gene>
    <name evidence="1" type="ORF">GFV13_08675</name>
</gene>
<comment type="caution">
    <text evidence="1">The sequence shown here is derived from an EMBL/GenBank/DDBJ whole genome shotgun (WGS) entry which is preliminary data.</text>
</comment>
<evidence type="ECO:0000313" key="2">
    <source>
        <dbReference type="Proteomes" id="UP000469952"/>
    </source>
</evidence>
<dbReference type="EMBL" id="WIPA01000014">
    <property type="protein sequence ID" value="MQR27333.1"/>
    <property type="molecule type" value="Genomic_DNA"/>
</dbReference>
<protein>
    <recommendedName>
        <fullName evidence="3">DUF4352 domain-containing protein</fullName>
    </recommendedName>
</protein>
<accession>A0A843Z4P2</accession>
<dbReference type="AlphaFoldDB" id="A0A843Z4P2"/>
<dbReference type="Proteomes" id="UP000469952">
    <property type="component" value="Unassembled WGS sequence"/>
</dbReference>
<organism evidence="1 2">
    <name type="scientific">Leuconostoc mesenteroides</name>
    <dbReference type="NCBI Taxonomy" id="1245"/>
    <lineage>
        <taxon>Bacteria</taxon>
        <taxon>Bacillati</taxon>
        <taxon>Bacillota</taxon>
        <taxon>Bacilli</taxon>
        <taxon>Lactobacillales</taxon>
        <taxon>Lactobacillaceae</taxon>
        <taxon>Leuconostoc</taxon>
    </lineage>
</organism>
<evidence type="ECO:0000313" key="1">
    <source>
        <dbReference type="EMBL" id="MQR27333.1"/>
    </source>
</evidence>
<sequence length="194" mass="21427">MTTILAIIGAITGVAGLSIQFVSYLSSRPKINFGQSSKPNQSLYVVPSDGTFGILNGYPVMSGVSYAAIYIQMTINNKSPQPVTILDPWITIQGERVKTYKGNNVTLDSPTITSNDGKITTTNEFPKQAALKFPLRIEGFDSISGSTTFIVFNDKQIFKTTKVSLPTTNKIFTEKFYLDEFSEWRCKAMSHLKS</sequence>
<name>A0A843Z4P2_LEUME</name>
<proteinExistence type="predicted"/>
<dbReference type="RefSeq" id="WP_153245484.1">
    <property type="nucleotide sequence ID" value="NZ_CP128560.1"/>
</dbReference>
<reference evidence="1 2" key="1">
    <citation type="submission" date="2019-10" db="EMBL/GenBank/DDBJ databases">
        <title>WGS of Leuconostoc mesenteroides.</title>
        <authorList>
            <person name="Melo Bolivar J."/>
            <person name="Marino-Ramirez L."/>
            <person name="Villamil Diaz L.M."/>
        </authorList>
    </citation>
    <scope>NUCLEOTIDE SEQUENCE [LARGE SCALE GENOMIC DNA]</scope>
    <source>
        <strain evidence="1 2">M11</strain>
    </source>
</reference>